<dbReference type="GO" id="GO:0005773">
    <property type="term" value="C:vacuole"/>
    <property type="evidence" value="ECO:0007669"/>
    <property type="project" value="GOC"/>
</dbReference>
<keyword evidence="5" id="KW-0256">Endoplasmic reticulum</keyword>
<comment type="similarity">
    <text evidence="2">Belongs to the TMEM208 family.</text>
</comment>
<feature type="transmembrane region" description="Helical" evidence="9">
    <location>
        <begin position="68"/>
        <end position="86"/>
    </location>
</feature>
<evidence type="ECO:0000256" key="1">
    <source>
        <dbReference type="ARBA" id="ARBA00004477"/>
    </source>
</evidence>
<keyword evidence="4 9" id="KW-0812">Transmembrane</keyword>
<feature type="transmembrane region" description="Helical" evidence="9">
    <location>
        <begin position="92"/>
        <end position="110"/>
    </location>
</feature>
<organism evidence="10">
    <name type="scientific">Ceriodaphnia reticulata</name>
    <dbReference type="NCBI Taxonomy" id="302197"/>
    <lineage>
        <taxon>Eukaryota</taxon>
        <taxon>Metazoa</taxon>
        <taxon>Ecdysozoa</taxon>
        <taxon>Arthropoda</taxon>
        <taxon>Crustacea</taxon>
        <taxon>Branchiopoda</taxon>
        <taxon>Diplostraca</taxon>
        <taxon>Cladocera</taxon>
        <taxon>Anomopoda</taxon>
        <taxon>Daphniidae</taxon>
        <taxon>Ceriodaphnia</taxon>
    </lineage>
</organism>
<keyword evidence="6 9" id="KW-1133">Transmembrane helix</keyword>
<proteinExistence type="evidence at transcript level"/>
<evidence type="ECO:0000256" key="2">
    <source>
        <dbReference type="ARBA" id="ARBA00009950"/>
    </source>
</evidence>
<dbReference type="AlphaFoldDB" id="A0A4Y7LVA9"/>
<dbReference type="EMBL" id="LR003681">
    <property type="protein sequence ID" value="SVE73300.1"/>
    <property type="molecule type" value="mRNA"/>
</dbReference>
<evidence type="ECO:0000256" key="4">
    <source>
        <dbReference type="ARBA" id="ARBA00022692"/>
    </source>
</evidence>
<accession>A0A4Y7LVA9</accession>
<dbReference type="GO" id="GO:0006624">
    <property type="term" value="P:vacuolar protein processing"/>
    <property type="evidence" value="ECO:0007669"/>
    <property type="project" value="TreeGrafter"/>
</dbReference>
<keyword evidence="7 9" id="KW-0472">Membrane</keyword>
<gene>
    <name evidence="10" type="primary">EOG090X0IGL</name>
</gene>
<evidence type="ECO:0000256" key="7">
    <source>
        <dbReference type="ARBA" id="ARBA00023136"/>
    </source>
</evidence>
<evidence type="ECO:0000256" key="5">
    <source>
        <dbReference type="ARBA" id="ARBA00022824"/>
    </source>
</evidence>
<feature type="compositionally biased region" description="Basic residues" evidence="8">
    <location>
        <begin position="201"/>
        <end position="213"/>
    </location>
</feature>
<sequence>MSIIVESGKLFIPQVWIRDAQLIENYCIDDFLSPDGSSREKKSGKQATKGQKQIVEENAATLSFYRNMSCGAVGVCSLFCIVFWSNTFATDIVLISLSAVAQFCCYRFMVYMARAKYSETGQLLDGGIDLNMESGISEHIKDAIILTSATEVLACFSRYFWLILLVVPCRLFHMAWKNFLSPWFFQKAPTAEQDAQDDKKQRKLERRLKRQQH</sequence>
<dbReference type="PANTHER" id="PTHR13505:SF7">
    <property type="entry name" value="TRANSMEMBRANE PROTEIN 208"/>
    <property type="match status" value="1"/>
</dbReference>
<evidence type="ECO:0000256" key="3">
    <source>
        <dbReference type="ARBA" id="ARBA00015033"/>
    </source>
</evidence>
<dbReference type="Pfam" id="PF05620">
    <property type="entry name" value="TMEM208_SND2"/>
    <property type="match status" value="1"/>
</dbReference>
<evidence type="ECO:0000256" key="9">
    <source>
        <dbReference type="SAM" id="Phobius"/>
    </source>
</evidence>
<evidence type="ECO:0000313" key="10">
    <source>
        <dbReference type="EMBL" id="SVE73300.1"/>
    </source>
</evidence>
<dbReference type="GO" id="GO:0005789">
    <property type="term" value="C:endoplasmic reticulum membrane"/>
    <property type="evidence" value="ECO:0007669"/>
    <property type="project" value="UniProtKB-SubCell"/>
</dbReference>
<reference evidence="10" key="1">
    <citation type="submission" date="2018-08" db="EMBL/GenBank/DDBJ databases">
        <authorList>
            <person name="Cornetti L."/>
        </authorList>
    </citation>
    <scope>NUCLEOTIDE SEQUENCE</scope>
    <source>
        <strain evidence="10">OM-SAIQ-clone2</strain>
    </source>
</reference>
<name>A0A4Y7LVA9_9CRUS</name>
<comment type="subcellular location">
    <subcellularLocation>
        <location evidence="1">Endoplasmic reticulum membrane</location>
        <topology evidence="1">Multi-pass membrane protein</topology>
    </subcellularLocation>
</comment>
<dbReference type="InterPro" id="IPR008506">
    <property type="entry name" value="SND2/TMEM208"/>
</dbReference>
<protein>
    <recommendedName>
        <fullName evidence="3">Transmembrane protein 208</fullName>
    </recommendedName>
</protein>
<evidence type="ECO:0000256" key="8">
    <source>
        <dbReference type="SAM" id="MobiDB-lite"/>
    </source>
</evidence>
<evidence type="ECO:0000256" key="6">
    <source>
        <dbReference type="ARBA" id="ARBA00022989"/>
    </source>
</evidence>
<dbReference type="PANTHER" id="PTHR13505">
    <property type="entry name" value="TRANSMEMBRANE PROTEIN 208"/>
    <property type="match status" value="1"/>
</dbReference>
<feature type="region of interest" description="Disordered" evidence="8">
    <location>
        <begin position="191"/>
        <end position="213"/>
    </location>
</feature>